<evidence type="ECO:0000259" key="1">
    <source>
        <dbReference type="PROSITE" id="PS50878"/>
    </source>
</evidence>
<evidence type="ECO:0000313" key="2">
    <source>
        <dbReference type="EMBL" id="PWV08781.1"/>
    </source>
</evidence>
<feature type="domain" description="Reverse transcriptase" evidence="1">
    <location>
        <begin position="50"/>
        <end position="342"/>
    </location>
</feature>
<comment type="caution">
    <text evidence="2">The sequence shown here is derived from an EMBL/GenBank/DDBJ whole genome shotgun (WGS) entry which is preliminary data.</text>
</comment>
<dbReference type="Pfam" id="PF00078">
    <property type="entry name" value="RVT_1"/>
    <property type="match status" value="1"/>
</dbReference>
<evidence type="ECO:0000313" key="3">
    <source>
        <dbReference type="Proteomes" id="UP000246078"/>
    </source>
</evidence>
<dbReference type="VEuPathDB" id="TriTrypDB:TcYC6_0038370"/>
<gene>
    <name evidence="2" type="ORF">C3747_86g180</name>
</gene>
<dbReference type="VEuPathDB" id="TriTrypDB:TCDM_12452"/>
<protein>
    <recommendedName>
        <fullName evidence="1">Reverse transcriptase domain-containing protein</fullName>
    </recommendedName>
</protein>
<sequence>MDRPFMPCELGVAIRDSSLGSVPGPNSMLNEFLHRLRYVARGTLRTMIHNSFANGSLPGSWKIEDNIRISNPGKDPCRPGSYRPITLLSVLPKLIEGMTHRRLSALLPHHPRQFGFAPSRSTLDVLTPVADKISRGFNEFGTVEYERPGGGAHTQNPHHRSLVASIDFSTAVDTIDHGELFGMLDRLPRLGPRTKRWLNNSLRGRYVRVCSREQHSRKQLTPAGVPQGSVLGPQLFLYCVDDLLHRMGNIYSASALMHADDLALVASGADIHAFAAAMQPSLSLTTTWAAEHSPKINVDKSEAAAFYISSHTRSDEEMVDLLLGNGNLRIQSCPVRLLGTTIDRLPNFDYARFHRYKADHATLLSTAAGRTGWCVPSHHAILFNWIRPRCVTVLWRDTCPMPCPHLPP</sequence>
<dbReference type="Proteomes" id="UP000246078">
    <property type="component" value="Unassembled WGS sequence"/>
</dbReference>
<dbReference type="PROSITE" id="PS50878">
    <property type="entry name" value="RT_POL"/>
    <property type="match status" value="1"/>
</dbReference>
<dbReference type="CDD" id="cd01650">
    <property type="entry name" value="RT_nLTR_like"/>
    <property type="match status" value="1"/>
</dbReference>
<dbReference type="VEuPathDB" id="TriTrypDB:Tc_MARK_1552"/>
<organism evidence="2 3">
    <name type="scientific">Trypanosoma cruzi</name>
    <dbReference type="NCBI Taxonomy" id="5693"/>
    <lineage>
        <taxon>Eukaryota</taxon>
        <taxon>Discoba</taxon>
        <taxon>Euglenozoa</taxon>
        <taxon>Kinetoplastea</taxon>
        <taxon>Metakinetoplastina</taxon>
        <taxon>Trypanosomatida</taxon>
        <taxon>Trypanosomatidae</taxon>
        <taxon>Trypanosoma</taxon>
        <taxon>Schizotrypanum</taxon>
    </lineage>
</organism>
<dbReference type="PANTHER" id="PTHR19446">
    <property type="entry name" value="REVERSE TRANSCRIPTASES"/>
    <property type="match status" value="1"/>
</dbReference>
<dbReference type="InterPro" id="IPR000477">
    <property type="entry name" value="RT_dom"/>
</dbReference>
<accession>A0A2V2WJP3</accession>
<dbReference type="VEuPathDB" id="TriTrypDB:ECC02_010908"/>
<proteinExistence type="predicted"/>
<dbReference type="SUPFAM" id="SSF56672">
    <property type="entry name" value="DNA/RNA polymerases"/>
    <property type="match status" value="1"/>
</dbReference>
<dbReference type="VEuPathDB" id="TriTrypDB:C4B63_15g118"/>
<dbReference type="VEuPathDB" id="TriTrypDB:C3747_86g180"/>
<dbReference type="VEuPathDB" id="TriTrypDB:TcG_10757"/>
<dbReference type="VEuPathDB" id="TriTrypDB:TcCL_ESM09851"/>
<dbReference type="InterPro" id="IPR043502">
    <property type="entry name" value="DNA/RNA_pol_sf"/>
</dbReference>
<dbReference type="EMBL" id="PRFC01000086">
    <property type="protein sequence ID" value="PWV08781.1"/>
    <property type="molecule type" value="Genomic_DNA"/>
</dbReference>
<dbReference type="VEuPathDB" id="TriTrypDB:TCSYLVIO_006581"/>
<reference evidence="2 3" key="1">
    <citation type="journal article" date="2018" name="Microb. Genom.">
        <title>Expanding an expanded genome: long-read sequencing of Trypanosoma cruzi.</title>
        <authorList>
            <person name="Berna L."/>
            <person name="Rodriguez M."/>
            <person name="Chiribao M.L."/>
            <person name="Parodi-Talice A."/>
            <person name="Pita S."/>
            <person name="Rijo G."/>
            <person name="Alvarez-Valin F."/>
            <person name="Robello C."/>
        </authorList>
    </citation>
    <scope>NUCLEOTIDE SEQUENCE [LARGE SCALE GENOMIC DNA]</scope>
    <source>
        <strain evidence="2 3">TCC</strain>
    </source>
</reference>
<name>A0A2V2WJP3_TRYCR</name>
<dbReference type="AlphaFoldDB" id="A0A2V2WJP3"/>
<dbReference type="VEuPathDB" id="TriTrypDB:TcBrA4_0067660"/>